<dbReference type="RefSeq" id="WP_118899419.1">
    <property type="nucleotide sequence ID" value="NZ_CP031513.1"/>
</dbReference>
<name>A0A347SQ15_9LACO</name>
<sequence length="69" mass="7995">MLFANRRLCDYEVVGIFNMVSGEQVVTKRICHNVSKREAAAHMKQFVQTNYHDTLDLHRPIKVAVKSIH</sequence>
<evidence type="ECO:0000313" key="2">
    <source>
        <dbReference type="EMBL" id="RHW51870.1"/>
    </source>
</evidence>
<evidence type="ECO:0000313" key="1">
    <source>
        <dbReference type="EMBL" id="RHW45094.1"/>
    </source>
</evidence>
<dbReference type="AlphaFoldDB" id="A0A347SQ15"/>
<evidence type="ECO:0000313" key="4">
    <source>
        <dbReference type="Proteomes" id="UP000284822"/>
    </source>
</evidence>
<gene>
    <name evidence="2" type="ORF">DS831_00620</name>
    <name evidence="1" type="ORF">DS832_08245</name>
</gene>
<dbReference type="Proteomes" id="UP000284109">
    <property type="component" value="Unassembled WGS sequence"/>
</dbReference>
<keyword evidence="3" id="KW-1185">Reference proteome</keyword>
<proteinExistence type="predicted"/>
<accession>A0A347SQ15</accession>
<dbReference type="EMBL" id="QOCS01000022">
    <property type="protein sequence ID" value="RHW45094.1"/>
    <property type="molecule type" value="Genomic_DNA"/>
</dbReference>
<organism evidence="1 4">
    <name type="scientific">Bombilactobacillus bombi</name>
    <dbReference type="NCBI Taxonomy" id="1303590"/>
    <lineage>
        <taxon>Bacteria</taxon>
        <taxon>Bacillati</taxon>
        <taxon>Bacillota</taxon>
        <taxon>Bacilli</taxon>
        <taxon>Lactobacillales</taxon>
        <taxon>Lactobacillaceae</taxon>
        <taxon>Bombilactobacillus</taxon>
    </lineage>
</organism>
<dbReference type="OrthoDB" id="2326280at2"/>
<comment type="caution">
    <text evidence="1">The sequence shown here is derived from an EMBL/GenBank/DDBJ whole genome shotgun (WGS) entry which is preliminary data.</text>
</comment>
<evidence type="ECO:0000313" key="3">
    <source>
        <dbReference type="Proteomes" id="UP000284109"/>
    </source>
</evidence>
<reference evidence="3 4" key="1">
    <citation type="submission" date="2018-07" db="EMBL/GenBank/DDBJ databases">
        <title>Genome sequences of six Lactobacillus spp. isolated from bumble bee guts.</title>
        <authorList>
            <person name="Motta E.V.S."/>
            <person name="Moran N.A."/>
        </authorList>
    </citation>
    <scope>NUCLEOTIDE SEQUENCE [LARGE SCALE GENOMIC DNA]</scope>
    <source>
        <strain evidence="2 3">BI-1.1</strain>
        <strain evidence="1 4">LV-8.1</strain>
    </source>
</reference>
<dbReference type="EMBL" id="QOCR01000001">
    <property type="protein sequence ID" value="RHW51870.1"/>
    <property type="molecule type" value="Genomic_DNA"/>
</dbReference>
<dbReference type="KEGG" id="lbm:DS830_00755"/>
<protein>
    <submittedName>
        <fullName evidence="1">Uncharacterized protein</fullName>
    </submittedName>
</protein>
<dbReference type="Proteomes" id="UP000284822">
    <property type="component" value="Unassembled WGS sequence"/>
</dbReference>